<evidence type="ECO:0000256" key="1">
    <source>
        <dbReference type="ARBA" id="ARBA00004953"/>
    </source>
</evidence>
<keyword evidence="5" id="KW-1185">Reference proteome</keyword>
<evidence type="ECO:0000256" key="2">
    <source>
        <dbReference type="ARBA" id="ARBA00022573"/>
    </source>
</evidence>
<dbReference type="GO" id="GO:0009236">
    <property type="term" value="P:cobalamin biosynthetic process"/>
    <property type="evidence" value="ECO:0007669"/>
    <property type="project" value="UniProtKB-UniPathway"/>
</dbReference>
<reference evidence="4 5" key="1">
    <citation type="submission" date="2019-08" db="EMBL/GenBank/DDBJ databases">
        <title>In-depth cultivation of the pig gut microbiome towards novel bacterial diversity and tailored functional studies.</title>
        <authorList>
            <person name="Wylensek D."/>
            <person name="Hitch T.C.A."/>
            <person name="Clavel T."/>
        </authorList>
    </citation>
    <scope>NUCLEOTIDE SEQUENCE [LARGE SCALE GENOMIC DNA]</scope>
    <source>
        <strain evidence="4 5">WCA-MUC-591-APC-3H</strain>
    </source>
</reference>
<dbReference type="Pfam" id="PF02571">
    <property type="entry name" value="CbiJ"/>
    <property type="match status" value="1"/>
</dbReference>
<dbReference type="AlphaFoldDB" id="A0A6L5Y2U4"/>
<comment type="pathway">
    <text evidence="1">Cofactor biosynthesis; adenosylcobalamin biosynthesis.</text>
</comment>
<organism evidence="4 5">
    <name type="scientific">Hornefia butyriciproducens</name>
    <dbReference type="NCBI Taxonomy" id="2652293"/>
    <lineage>
        <taxon>Bacteria</taxon>
        <taxon>Bacillati</taxon>
        <taxon>Bacillota</taxon>
        <taxon>Clostridia</taxon>
        <taxon>Peptostreptococcales</taxon>
        <taxon>Anaerovoracaceae</taxon>
        <taxon>Hornefia</taxon>
    </lineage>
</organism>
<comment type="caution">
    <text evidence="4">The sequence shown here is derived from an EMBL/GenBank/DDBJ whole genome shotgun (WGS) entry which is preliminary data.</text>
</comment>
<dbReference type="PANTHER" id="PTHR36925">
    <property type="entry name" value="COBALT-PRECORRIN-6A REDUCTASE"/>
    <property type="match status" value="1"/>
</dbReference>
<dbReference type="RefSeq" id="WP_154573255.1">
    <property type="nucleotide sequence ID" value="NZ_JAXFFR010000012.1"/>
</dbReference>
<accession>A0A6L5Y2U4</accession>
<protein>
    <submittedName>
        <fullName evidence="4">Precorrin-6A reductase</fullName>
        <ecNumber evidence="4">1.3.1.54</ecNumber>
    </submittedName>
</protein>
<gene>
    <name evidence="4" type="primary">cobK</name>
    <name evidence="4" type="ORF">FYJ64_00280</name>
</gene>
<dbReference type="InterPro" id="IPR003723">
    <property type="entry name" value="Precorrin-6x_reduct"/>
</dbReference>
<dbReference type="PANTHER" id="PTHR36925:SF1">
    <property type="entry name" value="COBALT-PRECORRIN-6A REDUCTASE"/>
    <property type="match status" value="1"/>
</dbReference>
<sequence length="255" mass="28756">MAIRSERIAVFAGTREGHDLARYLADTGRLERTDFFVATEYGRNALEDVPGVRVIAGRMDREAMDKCFRRRGYRQIVDATHPYAAEVTENLRAAAEDCGIAYMRLLREEEDYDRNKIRFVDSPREAAALLDDEDEKFLLTTGARDIGAYAQVKNLRQRGCARVLPAEESLRACLEAGFSRERIICMQGPFTRAMNIATMEQFGCSVLVTKSTGRAGGFPEKAALAEEGYRVIVIGRPEKEEGFTLKEIIERLEIE</sequence>
<dbReference type="GO" id="GO:0016994">
    <property type="term" value="F:precorrin-6A reductase activity"/>
    <property type="evidence" value="ECO:0007669"/>
    <property type="project" value="UniProtKB-EC"/>
</dbReference>
<dbReference type="GeneID" id="303113745"/>
<dbReference type="NCBIfam" id="TIGR00715">
    <property type="entry name" value="precor6x_red"/>
    <property type="match status" value="1"/>
</dbReference>
<name>A0A6L5Y2U4_9FIRM</name>
<evidence type="ECO:0000256" key="3">
    <source>
        <dbReference type="ARBA" id="ARBA00023002"/>
    </source>
</evidence>
<evidence type="ECO:0000313" key="5">
    <source>
        <dbReference type="Proteomes" id="UP000474676"/>
    </source>
</evidence>
<keyword evidence="2" id="KW-0169">Cobalamin biosynthesis</keyword>
<dbReference type="EC" id="1.3.1.54" evidence="4"/>
<dbReference type="Proteomes" id="UP000474676">
    <property type="component" value="Unassembled WGS sequence"/>
</dbReference>
<dbReference type="EMBL" id="VUMZ01000001">
    <property type="protein sequence ID" value="MST50765.1"/>
    <property type="molecule type" value="Genomic_DNA"/>
</dbReference>
<proteinExistence type="predicted"/>
<keyword evidence="3 4" id="KW-0560">Oxidoreductase</keyword>
<evidence type="ECO:0000313" key="4">
    <source>
        <dbReference type="EMBL" id="MST50765.1"/>
    </source>
</evidence>
<dbReference type="PROSITE" id="PS51014">
    <property type="entry name" value="COBK_CBIJ"/>
    <property type="match status" value="1"/>
</dbReference>
<dbReference type="UniPathway" id="UPA00148"/>